<evidence type="ECO:0000313" key="13">
    <source>
        <dbReference type="EMBL" id="OXA58990.1"/>
    </source>
</evidence>
<dbReference type="PROSITE" id="PS50016">
    <property type="entry name" value="ZF_PHD_2"/>
    <property type="match status" value="1"/>
</dbReference>
<gene>
    <name evidence="13" type="ORF">Fcan01_04882</name>
</gene>
<keyword evidence="4 9" id="KW-0863">Zinc-finger</keyword>
<keyword evidence="6 10" id="KW-0539">Nucleus</keyword>
<feature type="site" description="Histone H3K4me3 binding" evidence="7">
    <location>
        <position position="357"/>
    </location>
</feature>
<evidence type="ECO:0000256" key="3">
    <source>
        <dbReference type="ARBA" id="ARBA00022723"/>
    </source>
</evidence>
<evidence type="ECO:0000256" key="5">
    <source>
        <dbReference type="ARBA" id="ARBA00022833"/>
    </source>
</evidence>
<dbReference type="PROSITE" id="PS01359">
    <property type="entry name" value="ZF_PHD_1"/>
    <property type="match status" value="1"/>
</dbReference>
<keyword evidence="14" id="KW-1185">Reference proteome</keyword>
<dbReference type="GO" id="GO:0008270">
    <property type="term" value="F:zinc ion binding"/>
    <property type="evidence" value="ECO:0007669"/>
    <property type="project" value="UniProtKB-KW"/>
</dbReference>
<evidence type="ECO:0000256" key="11">
    <source>
        <dbReference type="SAM" id="MobiDB-lite"/>
    </source>
</evidence>
<comment type="caution">
    <text evidence="13">The sequence shown here is derived from an EMBL/GenBank/DDBJ whole genome shotgun (WGS) entry which is preliminary data.</text>
</comment>
<dbReference type="GO" id="GO:0006325">
    <property type="term" value="P:chromatin organization"/>
    <property type="evidence" value="ECO:0007669"/>
    <property type="project" value="UniProtKB-KW"/>
</dbReference>
<accession>A0A226ENY0</accession>
<evidence type="ECO:0000256" key="7">
    <source>
        <dbReference type="PIRSR" id="PIRSR628651-50"/>
    </source>
</evidence>
<dbReference type="AlphaFoldDB" id="A0A226ENY0"/>
<comment type="subunit">
    <text evidence="10">Component of an histone acetyltransferase complex. Interacts with H3K4me3 and to a lesser extent with H3K4me2.</text>
</comment>
<evidence type="ECO:0000313" key="14">
    <source>
        <dbReference type="Proteomes" id="UP000198287"/>
    </source>
</evidence>
<feature type="compositionally biased region" description="Polar residues" evidence="11">
    <location>
        <begin position="252"/>
        <end position="281"/>
    </location>
</feature>
<comment type="subcellular location">
    <subcellularLocation>
        <location evidence="1 10">Nucleus</location>
    </subcellularLocation>
</comment>
<dbReference type="InterPro" id="IPR001965">
    <property type="entry name" value="Znf_PHD"/>
</dbReference>
<dbReference type="PANTHER" id="PTHR10333">
    <property type="entry name" value="INHIBITOR OF GROWTH PROTEIN"/>
    <property type="match status" value="1"/>
</dbReference>
<sequence>MNRKNLLSADYVENYLNSVENLPRDVQQCISRLRELDYAYSRKKYIQNLKTVVDSLIIDDDHDENDTSGEDMLGPTKNKYTEARESAEQLVKSMHIEDIDAERLAISNKIKVFVQERGNMLDMTKEMLDEFMNNDDNQDTGSESEDEDCIVEWDGNVENENGSKGPGHCLELNDSTQDQHFTDSSFDDSINGSKNSIPNLPSTSASDNKSSELKKLTVSGTDRNLRNSTKNSNVNYTAIAIVGPLGTHVTHNTSSQRGFTSTKSSSVAMPTSSNNKTCQTIKNKEIMKHKGKTTTKQNKPEAKQSSKKSTSTSDSEGDDSSVEVYETDPDEPKYCVCEKTSRGDMILCDNTMCPIEWFHFDCVKINRKPKGKWFCPRCRRDENASVMKDRSVLLKELDEYNSMKEQENAEDL</sequence>
<dbReference type="EMBL" id="LNIX01000002">
    <property type="protein sequence ID" value="OXA58990.1"/>
    <property type="molecule type" value="Genomic_DNA"/>
</dbReference>
<feature type="site" description="Histone H3K4me3 binding" evidence="7">
    <location>
        <position position="345"/>
    </location>
</feature>
<dbReference type="InterPro" id="IPR013083">
    <property type="entry name" value="Znf_RING/FYVE/PHD"/>
</dbReference>
<evidence type="ECO:0000256" key="6">
    <source>
        <dbReference type="ARBA" id="ARBA00023242"/>
    </source>
</evidence>
<feature type="site" description="Histone H3K4me3 binding" evidence="7">
    <location>
        <position position="334"/>
    </location>
</feature>
<feature type="compositionally biased region" description="Polar residues" evidence="11">
    <location>
        <begin position="173"/>
        <end position="208"/>
    </location>
</feature>
<reference evidence="13 14" key="1">
    <citation type="submission" date="2015-12" db="EMBL/GenBank/DDBJ databases">
        <title>The genome of Folsomia candida.</title>
        <authorList>
            <person name="Faddeeva A."/>
            <person name="Derks M.F."/>
            <person name="Anvar Y."/>
            <person name="Smit S."/>
            <person name="Van Straalen N."/>
            <person name="Roelofs D."/>
        </authorList>
    </citation>
    <scope>NUCLEOTIDE SEQUENCE [LARGE SCALE GENOMIC DNA]</scope>
    <source>
        <strain evidence="13 14">VU population</strain>
        <tissue evidence="13">Whole body</tissue>
    </source>
</reference>
<feature type="binding site" evidence="8">
    <location>
        <position position="375"/>
    </location>
    <ligand>
        <name>Zn(2+)</name>
        <dbReference type="ChEBI" id="CHEBI:29105"/>
        <label>2</label>
    </ligand>
</feature>
<feature type="binding site" evidence="8">
    <location>
        <position position="337"/>
    </location>
    <ligand>
        <name>Zn(2+)</name>
        <dbReference type="ChEBI" id="CHEBI:29105"/>
        <label>1</label>
    </ligand>
</feature>
<evidence type="ECO:0000256" key="4">
    <source>
        <dbReference type="ARBA" id="ARBA00022771"/>
    </source>
</evidence>
<dbReference type="Pfam" id="PF12998">
    <property type="entry name" value="ING"/>
    <property type="match status" value="1"/>
</dbReference>
<feature type="domain" description="PHD-type" evidence="12">
    <location>
        <begin position="332"/>
        <end position="381"/>
    </location>
</feature>
<keyword evidence="3 8" id="KW-0479">Metal-binding</keyword>
<feature type="compositionally biased region" description="Acidic residues" evidence="11">
    <location>
        <begin position="315"/>
        <end position="327"/>
    </location>
</feature>
<dbReference type="SMART" id="SM00249">
    <property type="entry name" value="PHD"/>
    <property type="match status" value="1"/>
</dbReference>
<dbReference type="Gene3D" id="6.10.140.1740">
    <property type="match status" value="1"/>
</dbReference>
<dbReference type="InterPro" id="IPR028651">
    <property type="entry name" value="ING_fam"/>
</dbReference>
<evidence type="ECO:0000256" key="2">
    <source>
        <dbReference type="ARBA" id="ARBA00010210"/>
    </source>
</evidence>
<dbReference type="InterPro" id="IPR019787">
    <property type="entry name" value="Znf_PHD-finger"/>
</dbReference>
<evidence type="ECO:0000259" key="12">
    <source>
        <dbReference type="PROSITE" id="PS50016"/>
    </source>
</evidence>
<comment type="similarity">
    <text evidence="2 10">Belongs to the ING family.</text>
</comment>
<dbReference type="Proteomes" id="UP000198287">
    <property type="component" value="Unassembled WGS sequence"/>
</dbReference>
<dbReference type="OrthoDB" id="5411773at2759"/>
<feature type="binding site" evidence="8">
    <location>
        <position position="353"/>
    </location>
    <ligand>
        <name>Zn(2+)</name>
        <dbReference type="ChEBI" id="CHEBI:29105"/>
        <label>2</label>
    </ligand>
</feature>
<dbReference type="STRING" id="158441.A0A226ENY0"/>
<feature type="region of interest" description="Disordered" evidence="11">
    <location>
        <begin position="156"/>
        <end position="213"/>
    </location>
</feature>
<keyword evidence="5 8" id="KW-0862">Zinc</keyword>
<feature type="binding site" evidence="8">
    <location>
        <position position="362"/>
    </location>
    <ligand>
        <name>Zn(2+)</name>
        <dbReference type="ChEBI" id="CHEBI:29105"/>
        <label>1</label>
    </ligand>
</feature>
<dbReference type="GO" id="GO:0005634">
    <property type="term" value="C:nucleus"/>
    <property type="evidence" value="ECO:0007669"/>
    <property type="project" value="UniProtKB-SubCell"/>
</dbReference>
<protein>
    <recommendedName>
        <fullName evidence="10">Inhibitor of growth protein</fullName>
    </recommendedName>
</protein>
<dbReference type="InterPro" id="IPR019786">
    <property type="entry name" value="Zinc_finger_PHD-type_CS"/>
</dbReference>
<evidence type="ECO:0000256" key="1">
    <source>
        <dbReference type="ARBA" id="ARBA00004123"/>
    </source>
</evidence>
<feature type="binding site" evidence="8">
    <location>
        <position position="359"/>
    </location>
    <ligand>
        <name>Zn(2+)</name>
        <dbReference type="ChEBI" id="CHEBI:29105"/>
        <label>1</label>
    </ligand>
</feature>
<dbReference type="Pfam" id="PF00628">
    <property type="entry name" value="PHD"/>
    <property type="match status" value="1"/>
</dbReference>
<feature type="binding site" evidence="8">
    <location>
        <position position="378"/>
    </location>
    <ligand>
        <name>Zn(2+)</name>
        <dbReference type="ChEBI" id="CHEBI:29105"/>
        <label>2</label>
    </ligand>
</feature>
<name>A0A226ENY0_FOLCA</name>
<proteinExistence type="inferred from homology"/>
<evidence type="ECO:0000256" key="10">
    <source>
        <dbReference type="RuleBase" id="RU361213"/>
    </source>
</evidence>
<dbReference type="SMART" id="SM01408">
    <property type="entry name" value="ING"/>
    <property type="match status" value="1"/>
</dbReference>
<organism evidence="13 14">
    <name type="scientific">Folsomia candida</name>
    <name type="common">Springtail</name>
    <dbReference type="NCBI Taxonomy" id="158441"/>
    <lineage>
        <taxon>Eukaryota</taxon>
        <taxon>Metazoa</taxon>
        <taxon>Ecdysozoa</taxon>
        <taxon>Arthropoda</taxon>
        <taxon>Hexapoda</taxon>
        <taxon>Collembola</taxon>
        <taxon>Entomobryomorpha</taxon>
        <taxon>Isotomoidea</taxon>
        <taxon>Isotomidae</taxon>
        <taxon>Proisotominae</taxon>
        <taxon>Folsomia</taxon>
    </lineage>
</organism>
<dbReference type="CDD" id="cd15505">
    <property type="entry name" value="PHD_ING"/>
    <property type="match status" value="1"/>
</dbReference>
<evidence type="ECO:0000256" key="9">
    <source>
        <dbReference type="PROSITE-ProRule" id="PRU00146"/>
    </source>
</evidence>
<keyword evidence="10" id="KW-0156">Chromatin regulator</keyword>
<dbReference type="InterPro" id="IPR011011">
    <property type="entry name" value="Znf_FYVE_PHD"/>
</dbReference>
<dbReference type="Gene3D" id="3.30.40.10">
    <property type="entry name" value="Zinc/RING finger domain, C3HC4 (zinc finger)"/>
    <property type="match status" value="1"/>
</dbReference>
<dbReference type="OMA" id="MHIEDID"/>
<feature type="binding site" evidence="8">
    <location>
        <position position="335"/>
    </location>
    <ligand>
        <name>Zn(2+)</name>
        <dbReference type="ChEBI" id="CHEBI:29105"/>
        <label>1</label>
    </ligand>
</feature>
<feature type="site" description="Histone H3K4me3 binding" evidence="7">
    <location>
        <position position="349"/>
    </location>
</feature>
<evidence type="ECO:0000256" key="8">
    <source>
        <dbReference type="PIRSR" id="PIRSR628651-51"/>
    </source>
</evidence>
<feature type="binding site" evidence="8">
    <location>
        <position position="348"/>
    </location>
    <ligand>
        <name>Zn(2+)</name>
        <dbReference type="ChEBI" id="CHEBI:29105"/>
        <label>2</label>
    </ligand>
</feature>
<comment type="function">
    <text evidence="10">Component of an histone acetyltransferase complex.</text>
</comment>
<dbReference type="InterPro" id="IPR024610">
    <property type="entry name" value="ING_N_histone-binding"/>
</dbReference>
<comment type="domain">
    <text evidence="10">The PHD-type zinc finger mediates the binding to H3K4me3.</text>
</comment>
<dbReference type="SUPFAM" id="SSF57903">
    <property type="entry name" value="FYVE/PHD zinc finger"/>
    <property type="match status" value="1"/>
</dbReference>
<feature type="region of interest" description="Disordered" evidence="11">
    <location>
        <begin position="252"/>
        <end position="327"/>
    </location>
</feature>